<feature type="region of interest" description="Disordered" evidence="1">
    <location>
        <begin position="72"/>
        <end position="94"/>
    </location>
</feature>
<dbReference type="AlphaFoldDB" id="A0AAV7MUE5"/>
<comment type="caution">
    <text evidence="2">The sequence shown here is derived from an EMBL/GenBank/DDBJ whole genome shotgun (WGS) entry which is preliminary data.</text>
</comment>
<dbReference type="EMBL" id="JANPWB010000013">
    <property type="protein sequence ID" value="KAJ1106769.1"/>
    <property type="molecule type" value="Genomic_DNA"/>
</dbReference>
<name>A0AAV7MUE5_PLEWA</name>
<evidence type="ECO:0000256" key="1">
    <source>
        <dbReference type="SAM" id="MobiDB-lite"/>
    </source>
</evidence>
<reference evidence="2" key="1">
    <citation type="journal article" date="2022" name="bioRxiv">
        <title>Sequencing and chromosome-scale assembly of the giantPleurodeles waltlgenome.</title>
        <authorList>
            <person name="Brown T."/>
            <person name="Elewa A."/>
            <person name="Iarovenko S."/>
            <person name="Subramanian E."/>
            <person name="Araus A.J."/>
            <person name="Petzold A."/>
            <person name="Susuki M."/>
            <person name="Suzuki K.-i.T."/>
            <person name="Hayashi T."/>
            <person name="Toyoda A."/>
            <person name="Oliveira C."/>
            <person name="Osipova E."/>
            <person name="Leigh N.D."/>
            <person name="Simon A."/>
            <person name="Yun M.H."/>
        </authorList>
    </citation>
    <scope>NUCLEOTIDE SEQUENCE</scope>
    <source>
        <strain evidence="2">20211129_DDA</strain>
        <tissue evidence="2">Liver</tissue>
    </source>
</reference>
<evidence type="ECO:0000313" key="3">
    <source>
        <dbReference type="Proteomes" id="UP001066276"/>
    </source>
</evidence>
<organism evidence="2 3">
    <name type="scientific">Pleurodeles waltl</name>
    <name type="common">Iberian ribbed newt</name>
    <dbReference type="NCBI Taxonomy" id="8319"/>
    <lineage>
        <taxon>Eukaryota</taxon>
        <taxon>Metazoa</taxon>
        <taxon>Chordata</taxon>
        <taxon>Craniata</taxon>
        <taxon>Vertebrata</taxon>
        <taxon>Euteleostomi</taxon>
        <taxon>Amphibia</taxon>
        <taxon>Batrachia</taxon>
        <taxon>Caudata</taxon>
        <taxon>Salamandroidea</taxon>
        <taxon>Salamandridae</taxon>
        <taxon>Pleurodelinae</taxon>
        <taxon>Pleurodeles</taxon>
    </lineage>
</organism>
<sequence length="94" mass="10178">MRLNQNLGDPANKETHGDPNGLHFGEDFIKTLGKYEFLEELTGGDWLTAVVNKVPNTTIRAGVTEEISVQAPVSSRKEDAPLAVETAGADSRKL</sequence>
<protein>
    <submittedName>
        <fullName evidence="2">Uncharacterized protein</fullName>
    </submittedName>
</protein>
<evidence type="ECO:0000313" key="2">
    <source>
        <dbReference type="EMBL" id="KAJ1106769.1"/>
    </source>
</evidence>
<proteinExistence type="predicted"/>
<keyword evidence="3" id="KW-1185">Reference proteome</keyword>
<feature type="region of interest" description="Disordered" evidence="1">
    <location>
        <begin position="1"/>
        <end position="23"/>
    </location>
</feature>
<dbReference type="Proteomes" id="UP001066276">
    <property type="component" value="Chromosome 9"/>
</dbReference>
<gene>
    <name evidence="2" type="ORF">NDU88_004167</name>
</gene>
<accession>A0AAV7MUE5</accession>